<dbReference type="SUPFAM" id="SSF56935">
    <property type="entry name" value="Porins"/>
    <property type="match status" value="1"/>
</dbReference>
<reference evidence="1 2" key="1">
    <citation type="submission" date="2019-07" db="EMBL/GenBank/DDBJ databases">
        <title>Thalassofilum flectens gen. nov., sp. nov., a novel moderate thermophilic anaerobe from a shallow sea hot spring in Kunashir Island (Russia), representing a new family in the order Bacteroidales, and proposal of Thalassofilacea fam. nov.</title>
        <authorList>
            <person name="Kochetkova T.V."/>
            <person name="Podosokorskaya O.A."/>
            <person name="Novikov A."/>
            <person name="Elcheninov A.G."/>
            <person name="Toshchakov S.V."/>
            <person name="Kublanov I.V."/>
        </authorList>
    </citation>
    <scope>NUCLEOTIDE SEQUENCE [LARGE SCALE GENOMIC DNA]</scope>
    <source>
        <strain evidence="1 2">38-H</strain>
    </source>
</reference>
<protein>
    <submittedName>
        <fullName evidence="1">Carboxypeptidase-like regulatory domain-containing protein</fullName>
    </submittedName>
</protein>
<keyword evidence="1" id="KW-0645">Protease</keyword>
<dbReference type="Proteomes" id="UP000500961">
    <property type="component" value="Chromosome"/>
</dbReference>
<dbReference type="EMBL" id="CP041345">
    <property type="protein sequence ID" value="QKG80018.1"/>
    <property type="molecule type" value="Genomic_DNA"/>
</dbReference>
<accession>A0A7D4BEK3</accession>
<dbReference type="RefSeq" id="WP_173074351.1">
    <property type="nucleotide sequence ID" value="NZ_CP041345.1"/>
</dbReference>
<keyword evidence="1" id="KW-0378">Hydrolase</keyword>
<sequence length="887" mass="101729">MKAFKSPLFYIVLFVSSTLGLEAQVQVKGRVLDTKGQPVEGASITLSPLNDNSSIIAYTFSNTDGTFTLKLNKNYQTVLLAIRCLGYHDVSRVINLTKREVLVFTLEEKKMYIQEVIVKSKPIKQQGDTIKYLVSSFAKGKDFSIGDVLKNMPGFQVESDGTVYYEGKPIQKYYIEGLDLMGGGYNVVNKNLPHKSVGAVEVLKRHQPIKILENVIPSNATAINLKLKNNIAVTGSMNLGAGYEPYLYDVNVTPMLFKKNEQLVFTGQANNVGKELESQFNIIEITNNVISGFDALKPRYVSVSHVLSPSINMERYYDNNSKFASLKYLVKLNDKWEAKFDVNYYSDISYRKGTINKTYFFADTSVNFYEATYNKLKSNSLRIGSRLTQNSKKLYLNSITNYTRYWNDDYSSIDGNSPFMEKASYPSYIFSNTNDVVFKHRNNFHQLFSNINYLNTTQDLIISPGAFTGLLNDSLPYESSTQKIATNRLKIDAFYKLGSVLGKWVLELTPLVNVEKGQIFTNIYKDDQLVDVDSFKSDKSWLILKPGIKPSLLFKNGSLNVNFGFPVYSRYVSESNISYENSKPNPLTTFEPYVNFKYKISATWTANMVLSYTQSVSDPGDITNGYVIKSHRLILRNNYFRYGRNGYIRAELSYSNPLSGIGFNIDYRKRYAVNDYIKDKRLLENGLLSYTYKRLDNISESDNFKASFSYFFSELLSNINLEYNFYRNVSDELLSGSIYKAFNYWNSIKSLVNLSFIDNFEFEYSTKLDFINSSLNSFKSESRYLSHKFDILYYTKKNIYFGIESEYYKFNNFNNSKSESVFLNAFLNVELGNGRYILNFTCNNLLDARSFDVYATDQNMITYSSVLLRPRSFIVSLKMPLMPSKQN</sequence>
<dbReference type="SUPFAM" id="SSF49464">
    <property type="entry name" value="Carboxypeptidase regulatory domain-like"/>
    <property type="match status" value="1"/>
</dbReference>
<dbReference type="AlphaFoldDB" id="A0A7D4BEK3"/>
<dbReference type="Gene3D" id="2.60.40.1120">
    <property type="entry name" value="Carboxypeptidase-like, regulatory domain"/>
    <property type="match status" value="1"/>
</dbReference>
<evidence type="ECO:0000313" key="1">
    <source>
        <dbReference type="EMBL" id="QKG80018.1"/>
    </source>
</evidence>
<dbReference type="KEGG" id="ttz:FHG85_06995"/>
<evidence type="ECO:0000313" key="2">
    <source>
        <dbReference type="Proteomes" id="UP000500961"/>
    </source>
</evidence>
<dbReference type="InterPro" id="IPR008969">
    <property type="entry name" value="CarboxyPept-like_regulatory"/>
</dbReference>
<dbReference type="Pfam" id="PF13620">
    <property type="entry name" value="CarboxypepD_reg"/>
    <property type="match status" value="1"/>
</dbReference>
<organism evidence="1 2">
    <name type="scientific">Tenuifilum thalassicum</name>
    <dbReference type="NCBI Taxonomy" id="2590900"/>
    <lineage>
        <taxon>Bacteria</taxon>
        <taxon>Pseudomonadati</taxon>
        <taxon>Bacteroidota</taxon>
        <taxon>Bacteroidia</taxon>
        <taxon>Bacteroidales</taxon>
        <taxon>Tenuifilaceae</taxon>
        <taxon>Tenuifilum</taxon>
    </lineage>
</organism>
<keyword evidence="1" id="KW-0121">Carboxypeptidase</keyword>
<dbReference type="GO" id="GO:0004180">
    <property type="term" value="F:carboxypeptidase activity"/>
    <property type="evidence" value="ECO:0007669"/>
    <property type="project" value="UniProtKB-KW"/>
</dbReference>
<keyword evidence="2" id="KW-1185">Reference proteome</keyword>
<name>A0A7D4BEK3_9BACT</name>
<gene>
    <name evidence="1" type="ORF">FHG85_06995</name>
</gene>
<proteinExistence type="predicted"/>